<feature type="compositionally biased region" description="Polar residues" evidence="1">
    <location>
        <begin position="46"/>
        <end position="68"/>
    </location>
</feature>
<accession>A0A392QPY3</accession>
<proteinExistence type="predicted"/>
<evidence type="ECO:0000313" key="2">
    <source>
        <dbReference type="EMBL" id="MCI26037.1"/>
    </source>
</evidence>
<name>A0A392QPY3_9FABA</name>
<dbReference type="EMBL" id="LXQA010150952">
    <property type="protein sequence ID" value="MCI26037.1"/>
    <property type="molecule type" value="Genomic_DNA"/>
</dbReference>
<evidence type="ECO:0000256" key="1">
    <source>
        <dbReference type="SAM" id="MobiDB-lite"/>
    </source>
</evidence>
<reference evidence="2 3" key="1">
    <citation type="journal article" date="2018" name="Front. Plant Sci.">
        <title>Red Clover (Trifolium pratense) and Zigzag Clover (T. medium) - A Picture of Genomic Similarities and Differences.</title>
        <authorList>
            <person name="Dluhosova J."/>
            <person name="Istvanek J."/>
            <person name="Nedelnik J."/>
            <person name="Repkova J."/>
        </authorList>
    </citation>
    <scope>NUCLEOTIDE SEQUENCE [LARGE SCALE GENOMIC DNA]</scope>
    <source>
        <strain evidence="3">cv. 10/8</strain>
        <tissue evidence="2">Leaf</tissue>
    </source>
</reference>
<dbReference type="AlphaFoldDB" id="A0A392QPY3"/>
<feature type="region of interest" description="Disordered" evidence="1">
    <location>
        <begin position="39"/>
        <end position="68"/>
    </location>
</feature>
<keyword evidence="3" id="KW-1185">Reference proteome</keyword>
<comment type="caution">
    <text evidence="2">The sequence shown here is derived from an EMBL/GenBank/DDBJ whole genome shotgun (WGS) entry which is preliminary data.</text>
</comment>
<dbReference type="Proteomes" id="UP000265520">
    <property type="component" value="Unassembled WGS sequence"/>
</dbReference>
<protein>
    <submittedName>
        <fullName evidence="2">Uncharacterized protein</fullName>
    </submittedName>
</protein>
<organism evidence="2 3">
    <name type="scientific">Trifolium medium</name>
    <dbReference type="NCBI Taxonomy" id="97028"/>
    <lineage>
        <taxon>Eukaryota</taxon>
        <taxon>Viridiplantae</taxon>
        <taxon>Streptophyta</taxon>
        <taxon>Embryophyta</taxon>
        <taxon>Tracheophyta</taxon>
        <taxon>Spermatophyta</taxon>
        <taxon>Magnoliopsida</taxon>
        <taxon>eudicotyledons</taxon>
        <taxon>Gunneridae</taxon>
        <taxon>Pentapetalae</taxon>
        <taxon>rosids</taxon>
        <taxon>fabids</taxon>
        <taxon>Fabales</taxon>
        <taxon>Fabaceae</taxon>
        <taxon>Papilionoideae</taxon>
        <taxon>50 kb inversion clade</taxon>
        <taxon>NPAAA clade</taxon>
        <taxon>Hologalegina</taxon>
        <taxon>IRL clade</taxon>
        <taxon>Trifolieae</taxon>
        <taxon>Trifolium</taxon>
    </lineage>
</organism>
<evidence type="ECO:0000313" key="3">
    <source>
        <dbReference type="Proteomes" id="UP000265520"/>
    </source>
</evidence>
<sequence>MKQEHIYSRARALRRDCRALRSQQKQKLLQHSTGALRHEPGAPCAINSNNTRFSSSSIFQGKSQQEPM</sequence>